<sequence>MFLLYVIFMSIAGYVLVNSVLNEIKPAIRQTTEETLVDTANLLAEILRDPLKTNRLGDTALAEIFAAYGQRTLDANIWGVDKTSTNHRIYVTDDVGRVVFDSANQAAGQDYSRWNDVYLTLRGQYGARSSTEMFNGEPSSVMYIAAPIIDKGKIIGAVSVSKPNHTMEPFLQKARNRLILQSVLVITVGLLLGLLFTWWLTRELRRLRHYALAVSQGQRPALPIGKVTSGELNELACALESMRVELEGKAYVERYVQTLAHEVKCPLTAIRAATELLQSPMTEAERRRFIDNIDSESLRMQQMIERLLGLAKIEQQQGLNTRVAVDISELWQSILASQAARIIQAQLQLKNHLAEGLMVQGDPFLLRQAFTNLLDNALDFCPDAGQIEIFSQAQPGTLTLTITNTGPQIPEFALARLTERFYSLARPKTGKKSTGLGLNFVQEVAHLHAGSLSICNTGAGVAASILISTV</sequence>
<organism evidence="13 14">
    <name type="scientific">Simiduia curdlanivorans</name>
    <dbReference type="NCBI Taxonomy" id="1492769"/>
    <lineage>
        <taxon>Bacteria</taxon>
        <taxon>Pseudomonadati</taxon>
        <taxon>Pseudomonadota</taxon>
        <taxon>Gammaproteobacteria</taxon>
        <taxon>Cellvibrionales</taxon>
        <taxon>Cellvibrionaceae</taxon>
        <taxon>Simiduia</taxon>
    </lineage>
</organism>
<dbReference type="Gene3D" id="6.10.340.10">
    <property type="match status" value="1"/>
</dbReference>
<evidence type="ECO:0000256" key="4">
    <source>
        <dbReference type="ARBA" id="ARBA00022553"/>
    </source>
</evidence>
<dbReference type="CDD" id="cd18773">
    <property type="entry name" value="PDC1_HK_sensor"/>
    <property type="match status" value="1"/>
</dbReference>
<comment type="subcellular location">
    <subcellularLocation>
        <location evidence="2">Membrane</location>
    </subcellularLocation>
</comment>
<keyword evidence="6 10" id="KW-0812">Transmembrane</keyword>
<keyword evidence="8 10" id="KW-1133">Transmembrane helix</keyword>
<keyword evidence="9" id="KW-0902">Two-component regulatory system</keyword>
<dbReference type="Gene3D" id="3.30.565.10">
    <property type="entry name" value="Histidine kinase-like ATPase, C-terminal domain"/>
    <property type="match status" value="1"/>
</dbReference>
<comment type="caution">
    <text evidence="13">The sequence shown here is derived from an EMBL/GenBank/DDBJ whole genome shotgun (WGS) entry which is preliminary data.</text>
</comment>
<dbReference type="InterPro" id="IPR005467">
    <property type="entry name" value="His_kinase_dom"/>
</dbReference>
<dbReference type="InterPro" id="IPR029151">
    <property type="entry name" value="Sensor-like_sf"/>
</dbReference>
<dbReference type="PANTHER" id="PTHR45436">
    <property type="entry name" value="SENSOR HISTIDINE KINASE YKOH"/>
    <property type="match status" value="1"/>
</dbReference>
<dbReference type="PANTHER" id="PTHR45436:SF10">
    <property type="entry name" value="HISTIDINE KINASE"/>
    <property type="match status" value="1"/>
</dbReference>
<keyword evidence="5 13" id="KW-0808">Transferase</keyword>
<evidence type="ECO:0000256" key="10">
    <source>
        <dbReference type="SAM" id="Phobius"/>
    </source>
</evidence>
<protein>
    <recommendedName>
        <fullName evidence="3">histidine kinase</fullName>
        <ecNumber evidence="3">2.7.13.3</ecNumber>
    </recommendedName>
</protein>
<keyword evidence="14" id="KW-1185">Reference proteome</keyword>
<dbReference type="PROSITE" id="PS50109">
    <property type="entry name" value="HIS_KIN"/>
    <property type="match status" value="1"/>
</dbReference>
<evidence type="ECO:0000259" key="12">
    <source>
        <dbReference type="PROSITE" id="PS50885"/>
    </source>
</evidence>
<keyword evidence="10" id="KW-0472">Membrane</keyword>
<gene>
    <name evidence="13" type="primary">creC</name>
    <name evidence="13" type="ORF">ACFOX3_13145</name>
</gene>
<evidence type="ECO:0000256" key="5">
    <source>
        <dbReference type="ARBA" id="ARBA00022679"/>
    </source>
</evidence>
<dbReference type="InterPro" id="IPR050428">
    <property type="entry name" value="TCS_sensor_his_kinase"/>
</dbReference>
<dbReference type="SUPFAM" id="SSF103190">
    <property type="entry name" value="Sensory domain-like"/>
    <property type="match status" value="1"/>
</dbReference>
<comment type="catalytic activity">
    <reaction evidence="1">
        <text>ATP + protein L-histidine = ADP + protein N-phospho-L-histidine.</text>
        <dbReference type="EC" id="2.7.13.3"/>
    </reaction>
</comment>
<dbReference type="Gene3D" id="3.30.450.20">
    <property type="entry name" value="PAS domain"/>
    <property type="match status" value="1"/>
</dbReference>
<feature type="domain" description="Histidine kinase" evidence="11">
    <location>
        <begin position="258"/>
        <end position="470"/>
    </location>
</feature>
<evidence type="ECO:0000256" key="9">
    <source>
        <dbReference type="ARBA" id="ARBA00023012"/>
    </source>
</evidence>
<dbReference type="SUPFAM" id="SSF55874">
    <property type="entry name" value="ATPase domain of HSP90 chaperone/DNA topoisomerase II/histidine kinase"/>
    <property type="match status" value="1"/>
</dbReference>
<reference evidence="14" key="1">
    <citation type="journal article" date="2019" name="Int. J. Syst. Evol. Microbiol.">
        <title>The Global Catalogue of Microorganisms (GCM) 10K type strain sequencing project: providing services to taxonomists for standard genome sequencing and annotation.</title>
        <authorList>
            <consortium name="The Broad Institute Genomics Platform"/>
            <consortium name="The Broad Institute Genome Sequencing Center for Infectious Disease"/>
            <person name="Wu L."/>
            <person name="Ma J."/>
        </authorList>
    </citation>
    <scope>NUCLEOTIDE SEQUENCE [LARGE SCALE GENOMIC DNA]</scope>
    <source>
        <strain evidence="14">CECT 8570</strain>
    </source>
</reference>
<evidence type="ECO:0000313" key="14">
    <source>
        <dbReference type="Proteomes" id="UP001595840"/>
    </source>
</evidence>
<dbReference type="SMART" id="SM00387">
    <property type="entry name" value="HATPase_c"/>
    <property type="match status" value="1"/>
</dbReference>
<dbReference type="CDD" id="cd00082">
    <property type="entry name" value="HisKA"/>
    <property type="match status" value="1"/>
</dbReference>
<dbReference type="InterPro" id="IPR003660">
    <property type="entry name" value="HAMP_dom"/>
</dbReference>
<evidence type="ECO:0000256" key="8">
    <source>
        <dbReference type="ARBA" id="ARBA00022989"/>
    </source>
</evidence>
<keyword evidence="7 13" id="KW-0418">Kinase</keyword>
<feature type="transmembrane region" description="Helical" evidence="10">
    <location>
        <begin position="178"/>
        <end position="200"/>
    </location>
</feature>
<accession>A0ABV8V6Y7</accession>
<dbReference type="EC" id="2.7.13.3" evidence="3"/>
<dbReference type="SMART" id="SM00388">
    <property type="entry name" value="HisKA"/>
    <property type="match status" value="1"/>
</dbReference>
<dbReference type="InterPro" id="IPR003661">
    <property type="entry name" value="HisK_dim/P_dom"/>
</dbReference>
<proteinExistence type="predicted"/>
<dbReference type="EMBL" id="JBHSCX010000020">
    <property type="protein sequence ID" value="MFC4363254.1"/>
    <property type="molecule type" value="Genomic_DNA"/>
</dbReference>
<dbReference type="NCBIfam" id="NF008312">
    <property type="entry name" value="PRK11100.1"/>
    <property type="match status" value="1"/>
</dbReference>
<dbReference type="Gene3D" id="1.10.287.130">
    <property type="match status" value="1"/>
</dbReference>
<keyword evidence="4" id="KW-0597">Phosphoprotein</keyword>
<evidence type="ECO:0000256" key="2">
    <source>
        <dbReference type="ARBA" id="ARBA00004370"/>
    </source>
</evidence>
<feature type="domain" description="HAMP" evidence="12">
    <location>
        <begin position="198"/>
        <end position="251"/>
    </location>
</feature>
<evidence type="ECO:0000256" key="6">
    <source>
        <dbReference type="ARBA" id="ARBA00022692"/>
    </source>
</evidence>
<evidence type="ECO:0000256" key="7">
    <source>
        <dbReference type="ARBA" id="ARBA00022777"/>
    </source>
</evidence>
<dbReference type="InterPro" id="IPR036890">
    <property type="entry name" value="HATPase_C_sf"/>
</dbReference>
<dbReference type="GO" id="GO:0004673">
    <property type="term" value="F:protein histidine kinase activity"/>
    <property type="evidence" value="ECO:0007669"/>
    <property type="project" value="UniProtKB-EC"/>
</dbReference>
<name>A0ABV8V6Y7_9GAMM</name>
<evidence type="ECO:0000256" key="1">
    <source>
        <dbReference type="ARBA" id="ARBA00000085"/>
    </source>
</evidence>
<evidence type="ECO:0000259" key="11">
    <source>
        <dbReference type="PROSITE" id="PS50109"/>
    </source>
</evidence>
<dbReference type="Pfam" id="PF02518">
    <property type="entry name" value="HATPase_c"/>
    <property type="match status" value="1"/>
</dbReference>
<evidence type="ECO:0000313" key="13">
    <source>
        <dbReference type="EMBL" id="MFC4363254.1"/>
    </source>
</evidence>
<dbReference type="SUPFAM" id="SSF47384">
    <property type="entry name" value="Homodimeric domain of signal transducing histidine kinase"/>
    <property type="match status" value="1"/>
</dbReference>
<dbReference type="Proteomes" id="UP001595840">
    <property type="component" value="Unassembled WGS sequence"/>
</dbReference>
<evidence type="ECO:0000256" key="3">
    <source>
        <dbReference type="ARBA" id="ARBA00012438"/>
    </source>
</evidence>
<dbReference type="RefSeq" id="WP_290263494.1">
    <property type="nucleotide sequence ID" value="NZ_JAUFQG010000004.1"/>
</dbReference>
<dbReference type="InterPro" id="IPR036097">
    <property type="entry name" value="HisK_dim/P_sf"/>
</dbReference>
<dbReference type="InterPro" id="IPR003594">
    <property type="entry name" value="HATPase_dom"/>
</dbReference>
<dbReference type="Pfam" id="PF00512">
    <property type="entry name" value="HisKA"/>
    <property type="match status" value="1"/>
</dbReference>
<dbReference type="PROSITE" id="PS50885">
    <property type="entry name" value="HAMP"/>
    <property type="match status" value="1"/>
</dbReference>